<accession>A0A921E577</accession>
<proteinExistence type="inferred from homology"/>
<dbReference type="InterPro" id="IPR024079">
    <property type="entry name" value="MetalloPept_cat_dom_sf"/>
</dbReference>
<evidence type="ECO:0000256" key="3">
    <source>
        <dbReference type="ARBA" id="ARBA00022723"/>
    </source>
</evidence>
<keyword evidence="5 7" id="KW-0862">Zinc</keyword>
<dbReference type="EMBL" id="DYYG01000058">
    <property type="protein sequence ID" value="HJE25675.1"/>
    <property type="molecule type" value="Genomic_DNA"/>
</dbReference>
<dbReference type="Gene3D" id="3.40.390.10">
    <property type="entry name" value="Collagenase (Catalytic Domain)"/>
    <property type="match status" value="1"/>
</dbReference>
<comment type="similarity">
    <text evidence="1 7">Belongs to the peptidase M3 family.</text>
</comment>
<dbReference type="Proteomes" id="UP000742631">
    <property type="component" value="Unassembled WGS sequence"/>
</dbReference>
<keyword evidence="4 7" id="KW-0378">Hydrolase</keyword>
<evidence type="ECO:0000256" key="5">
    <source>
        <dbReference type="ARBA" id="ARBA00022833"/>
    </source>
</evidence>
<gene>
    <name evidence="10" type="ORF">K8W01_18665</name>
</gene>
<dbReference type="GO" id="GO:0004180">
    <property type="term" value="F:carboxypeptidase activity"/>
    <property type="evidence" value="ECO:0007669"/>
    <property type="project" value="TreeGrafter"/>
</dbReference>
<organism evidence="10 11">
    <name type="scientific">Methylorubrum populi</name>
    <dbReference type="NCBI Taxonomy" id="223967"/>
    <lineage>
        <taxon>Bacteria</taxon>
        <taxon>Pseudomonadati</taxon>
        <taxon>Pseudomonadota</taxon>
        <taxon>Alphaproteobacteria</taxon>
        <taxon>Hyphomicrobiales</taxon>
        <taxon>Methylobacteriaceae</taxon>
        <taxon>Methylorubrum</taxon>
    </lineage>
</organism>
<name>A0A921E577_9HYPH</name>
<dbReference type="GO" id="GO:0005829">
    <property type="term" value="C:cytosol"/>
    <property type="evidence" value="ECO:0007669"/>
    <property type="project" value="UniProtKB-ARBA"/>
</dbReference>
<dbReference type="GO" id="GO:0004222">
    <property type="term" value="F:metalloendopeptidase activity"/>
    <property type="evidence" value="ECO:0007669"/>
    <property type="project" value="InterPro"/>
</dbReference>
<dbReference type="PANTHER" id="PTHR43660">
    <property type="entry name" value="DIPEPTIDYL CARBOXYPEPTIDASE"/>
    <property type="match status" value="1"/>
</dbReference>
<dbReference type="GO" id="GO:0006508">
    <property type="term" value="P:proteolysis"/>
    <property type="evidence" value="ECO:0007669"/>
    <property type="project" value="UniProtKB-KW"/>
</dbReference>
<evidence type="ECO:0000313" key="10">
    <source>
        <dbReference type="EMBL" id="HJE25675.1"/>
    </source>
</evidence>
<evidence type="ECO:0000256" key="4">
    <source>
        <dbReference type="ARBA" id="ARBA00022801"/>
    </source>
</evidence>
<dbReference type="Gene3D" id="1.10.1370.40">
    <property type="match status" value="1"/>
</dbReference>
<protein>
    <submittedName>
        <fullName evidence="10">M3 family metallopeptidase</fullName>
    </submittedName>
</protein>
<reference evidence="10" key="1">
    <citation type="journal article" date="2021" name="PeerJ">
        <title>Extensive microbial diversity within the chicken gut microbiome revealed by metagenomics and culture.</title>
        <authorList>
            <person name="Gilroy R."/>
            <person name="Ravi A."/>
            <person name="Getino M."/>
            <person name="Pursley I."/>
            <person name="Horton D.L."/>
            <person name="Alikhan N.F."/>
            <person name="Baker D."/>
            <person name="Gharbi K."/>
            <person name="Hall N."/>
            <person name="Watson M."/>
            <person name="Adriaenssens E.M."/>
            <person name="Foster-Nyarko E."/>
            <person name="Jarju S."/>
            <person name="Secka A."/>
            <person name="Antonio M."/>
            <person name="Oren A."/>
            <person name="Chaudhuri R.R."/>
            <person name="La Ragione R."/>
            <person name="Hildebrand F."/>
            <person name="Pallen M.J."/>
        </authorList>
    </citation>
    <scope>NUCLEOTIDE SEQUENCE</scope>
    <source>
        <strain evidence="10">316</strain>
    </source>
</reference>
<keyword evidence="6 7" id="KW-0482">Metalloprotease</keyword>
<dbReference type="InterPro" id="IPR045090">
    <property type="entry name" value="Pept_M3A_M3B"/>
</dbReference>
<dbReference type="FunFam" id="3.40.390.10:FF:000009">
    <property type="entry name" value="Oligopeptidase A"/>
    <property type="match status" value="1"/>
</dbReference>
<dbReference type="Pfam" id="PF01432">
    <property type="entry name" value="Peptidase_M3"/>
    <property type="match status" value="1"/>
</dbReference>
<evidence type="ECO:0000256" key="8">
    <source>
        <dbReference type="SAM" id="MobiDB-lite"/>
    </source>
</evidence>
<dbReference type="CDD" id="cd06456">
    <property type="entry name" value="M3A_DCP"/>
    <property type="match status" value="1"/>
</dbReference>
<comment type="cofactor">
    <cofactor evidence="7">
        <name>Zn(2+)</name>
        <dbReference type="ChEBI" id="CHEBI:29105"/>
    </cofactor>
    <text evidence="7">Binds 1 zinc ion.</text>
</comment>
<dbReference type="Gene3D" id="1.10.1370.10">
    <property type="entry name" value="Neurolysin, domain 3"/>
    <property type="match status" value="1"/>
</dbReference>
<feature type="region of interest" description="Disordered" evidence="8">
    <location>
        <begin position="1"/>
        <end position="32"/>
    </location>
</feature>
<evidence type="ECO:0000313" key="11">
    <source>
        <dbReference type="Proteomes" id="UP000742631"/>
    </source>
</evidence>
<dbReference type="InterPro" id="IPR001567">
    <property type="entry name" value="Pept_M3A_M3B_dom"/>
</dbReference>
<evidence type="ECO:0000259" key="9">
    <source>
        <dbReference type="Pfam" id="PF01432"/>
    </source>
</evidence>
<evidence type="ECO:0000256" key="2">
    <source>
        <dbReference type="ARBA" id="ARBA00022670"/>
    </source>
</evidence>
<dbReference type="AlphaFoldDB" id="A0A921E577"/>
<keyword evidence="2 7" id="KW-0645">Protease</keyword>
<keyword evidence="3 7" id="KW-0479">Metal-binding</keyword>
<evidence type="ECO:0000256" key="7">
    <source>
        <dbReference type="RuleBase" id="RU003435"/>
    </source>
</evidence>
<dbReference type="PANTHER" id="PTHR43660:SF1">
    <property type="entry name" value="DIPEPTIDYL CARBOXYPEPTIDASE"/>
    <property type="match status" value="1"/>
</dbReference>
<reference evidence="10" key="2">
    <citation type="submission" date="2021-09" db="EMBL/GenBank/DDBJ databases">
        <authorList>
            <person name="Gilroy R."/>
        </authorList>
    </citation>
    <scope>NUCLEOTIDE SEQUENCE</scope>
    <source>
        <strain evidence="10">316</strain>
    </source>
</reference>
<feature type="domain" description="Peptidase M3A/M3B catalytic" evidence="9">
    <location>
        <begin position="252"/>
        <end position="698"/>
    </location>
</feature>
<dbReference type="GO" id="GO:0046872">
    <property type="term" value="F:metal ion binding"/>
    <property type="evidence" value="ECO:0007669"/>
    <property type="project" value="UniProtKB-UniRule"/>
</dbReference>
<sequence length="701" mass="77446">MTADTARDLPVGSGSGDEAGPAPGNPFDAREWSTPFGLPPFEAIRPEHFVPAFATALKEHEAEIAAIAGNQEAASFANTVVAMERAGQALDRVANVFFNLTGSNTGPELQAIERAVAPQLARHASAITLNPALWARLSAIDAEAEGLGAEEQRMLDRYRTRFRRAGADLAPEAKARLAEIATRLAELGTRFAQNVLADERSFILPLDGEDDLAGLPPFLRAAAAEAAKERGGEHRHIVTLSRSLIEPFLVFSTRRDLRARAYDAWIRRGENGGETDNRAVISEIVRLRAERARLLGFDSFAHLKLDDTMAGSPDAAMELLRNVWKPALQRAAEEREQLQALVRAEGHDFALEAHDWRHFSEKLRRSQHDLDEAEIKPYLPLDGMIRAAFDTASRLFGLSFEEIRDVPRYHPDVRTWIVRDADGSEVGLFLGDYFARASKRSGAWMSAFRSQERLNGDITPIIVNVMNFARAPRGEPTLLSFDDARTLFHEFGHALHGLLSDVTYPLLSGTAVSRDFVELPSQLYEHWLQQPEVLRAHARHVQTGESMPEALLEKLLAAATFNQGFATVEYAASAIVDMTLHLSAAGEDGLDVGAFETDALRRIAMPTEIAARHRAPHFAHIFSGDGYAAGYYSYLWSEVLDADAFDAFREAGDIFHPETAQRLRRMIYGAGNLRDAREAYTAFRGRLPSIAPLLKKRGLAA</sequence>
<dbReference type="InterPro" id="IPR034005">
    <property type="entry name" value="M3A_DCP"/>
</dbReference>
<comment type="caution">
    <text evidence="10">The sequence shown here is derived from an EMBL/GenBank/DDBJ whole genome shotgun (WGS) entry which is preliminary data.</text>
</comment>
<evidence type="ECO:0000256" key="6">
    <source>
        <dbReference type="ARBA" id="ARBA00023049"/>
    </source>
</evidence>
<dbReference type="InterPro" id="IPR024077">
    <property type="entry name" value="Neurolysin/TOP_dom2"/>
</dbReference>
<dbReference type="SUPFAM" id="SSF55486">
    <property type="entry name" value="Metalloproteases ('zincins'), catalytic domain"/>
    <property type="match status" value="1"/>
</dbReference>
<evidence type="ECO:0000256" key="1">
    <source>
        <dbReference type="ARBA" id="ARBA00006040"/>
    </source>
</evidence>